<comment type="caution">
    <text evidence="2">The sequence shown here is derived from an EMBL/GenBank/DDBJ whole genome shotgun (WGS) entry which is preliminary data.</text>
</comment>
<feature type="region of interest" description="Disordered" evidence="1">
    <location>
        <begin position="1"/>
        <end position="29"/>
    </location>
</feature>
<evidence type="ECO:0000256" key="1">
    <source>
        <dbReference type="SAM" id="MobiDB-lite"/>
    </source>
</evidence>
<gene>
    <name evidence="2" type="ORF">SDC9_12913</name>
</gene>
<sequence>MRHPLHAAADMDGAGQLVSRGKSRSFGEAEDRVMHPHVVENHRPDLFPQERLIHEPVVVISLGAEKIVANVGQDPRGAAPHAGKDQFVMEDMVAHHVEPLARPEPVRNRKKLLRIQPRIRIATDEDVHPRVVRHEEAPHRTEPGKIGVVHHHDLGAIGLQRLDRVGGHAAVAIEPRGPAQIQVLGNLRVDDRPGHIFRPVPPEREGDDVALGMLWVEAAPAGLQTGLGEGALARAVQRVPVLVAQVCQPLAAGVFLMAGAAEAGDVGVPGRDVLAQLQRHAQRRDRRLVFAALLEEQPERDMAIEIGGVMERIMLEGATRRQVISRIAQAVGHEQASISVGIAFRRDAIDLCGIEETALGTQIPRHPADLFDRRIAAGSGCGLRGRLEDGLFGHAGHCHSGGHLNEYAQKRRPPDAAGRGGLAAAVSASGPRCRVDQRPKAARIVVFRRMQPVGKGRPRQRRAQRRVADRHSLGAEIVILDRGGQQQQRHVRNRPAQEQALLDHLADIADRAFIDEAEVDPVHAPAQPPLGGALEIGEHQIAAHPPHPVVHATGDVAGLAEEQRQPPGTIGRDIAQTRDLALSPAPIEQRRAGLPRLAPGNSGVSVDHSIRIFEHLMPHLTECPHSDTDQEGVD</sequence>
<evidence type="ECO:0000313" key="2">
    <source>
        <dbReference type="EMBL" id="MPL67222.1"/>
    </source>
</evidence>
<accession>A0A644TLL5</accession>
<dbReference type="EMBL" id="VSSQ01000036">
    <property type="protein sequence ID" value="MPL67222.1"/>
    <property type="molecule type" value="Genomic_DNA"/>
</dbReference>
<name>A0A644TLL5_9ZZZZ</name>
<protein>
    <submittedName>
        <fullName evidence="2">Uncharacterized protein</fullName>
    </submittedName>
</protein>
<dbReference type="AlphaFoldDB" id="A0A644TLL5"/>
<reference evidence="2" key="1">
    <citation type="submission" date="2019-08" db="EMBL/GenBank/DDBJ databases">
        <authorList>
            <person name="Kucharzyk K."/>
            <person name="Murdoch R.W."/>
            <person name="Higgins S."/>
            <person name="Loffler F."/>
        </authorList>
    </citation>
    <scope>NUCLEOTIDE SEQUENCE</scope>
</reference>
<organism evidence="2">
    <name type="scientific">bioreactor metagenome</name>
    <dbReference type="NCBI Taxonomy" id="1076179"/>
    <lineage>
        <taxon>unclassified sequences</taxon>
        <taxon>metagenomes</taxon>
        <taxon>ecological metagenomes</taxon>
    </lineage>
</organism>
<proteinExistence type="predicted"/>